<evidence type="ECO:0000256" key="10">
    <source>
        <dbReference type="SAM" id="MobiDB-lite"/>
    </source>
</evidence>
<keyword evidence="2" id="KW-0678">Repressor</keyword>
<evidence type="ECO:0000256" key="1">
    <source>
        <dbReference type="ARBA" id="ARBA00004123"/>
    </source>
</evidence>
<feature type="region of interest" description="Disordered" evidence="10">
    <location>
        <begin position="585"/>
        <end position="619"/>
    </location>
</feature>
<evidence type="ECO:0000256" key="9">
    <source>
        <dbReference type="ARBA" id="ARBA00023242"/>
    </source>
</evidence>
<dbReference type="Proteomes" id="UP001372834">
    <property type="component" value="Unassembled WGS sequence"/>
</dbReference>
<evidence type="ECO:0000259" key="11">
    <source>
        <dbReference type="PROSITE" id="PS00028"/>
    </source>
</evidence>
<keyword evidence="6" id="KW-0862">Zinc</keyword>
<protein>
    <recommendedName>
        <fullName evidence="11">C2H2-type domain-containing protein</fullName>
    </recommendedName>
</protein>
<evidence type="ECO:0000256" key="6">
    <source>
        <dbReference type="ARBA" id="ARBA00022833"/>
    </source>
</evidence>
<dbReference type="GO" id="GO:0035098">
    <property type="term" value="C:ESC/E(Z) complex"/>
    <property type="evidence" value="ECO:0007669"/>
    <property type="project" value="TreeGrafter"/>
</dbReference>
<gene>
    <name evidence="12" type="ORF">RUM43_012207</name>
</gene>
<sequence>MAIKTGKFLSLAEGTNLMAGPPRCIVDGCGQGFSTQAILERHVNSHFAADVKKALDNSIVHKLFRRNGKKLRYRRQPWSARMFDFFDSGIMEGLEHRLVKLTRARTGGDITEIPGKSLALTSQVVARRMTENGKQQFLLRWFPPNIIEDEWVYENEVTKKKTVSIPNLSPSVSSSLQETLELVTRSSMTYRTGRRKNKGVTVVRQEPLVVVEEAPQPVAVEEPEALLVEQEKEADVVEEPKLPKPKKVPVKKVKAKTKKKKIQDLKVVNDVKAPEPNLLPPTGVPLVDIATEASLTTEKTVSLRPKETPETPVMPPVPEEMTVVPVCPPVEEIVPVQTGGLIVDNSMAPMKTEMIVSSPLKLVTSQYIEQPFVQTVMPVQMPVTYQIPIVKLSQTAGMFFPQIPNYIIPQSPAAVLPTSPMPALRNGFHFSTGGTIQFQASSTTLQQTPSGFMQSTNSAGFQIVHSPAATAATNIQQSVVTAFQNCGIANLNLKSPTLRLLNCQPLILNNAKPLTNVSLTLTNLSSGLNGTNGLPMPTLPAGMTTTLEPNPTGRKILAAASTTSTVTPLVTPTKKLVKQKLNILPKPNHISPQKGGVGDGGKNKKQCLQPCRPATGTAS</sequence>
<comment type="caution">
    <text evidence="12">The sequence shown here is derived from an EMBL/GenBank/DDBJ whole genome shotgun (WGS) entry which is preliminary data.</text>
</comment>
<accession>A0AAN8RZ97</accession>
<dbReference type="GO" id="GO:0008270">
    <property type="term" value="F:zinc ion binding"/>
    <property type="evidence" value="ECO:0007669"/>
    <property type="project" value="UniProtKB-KW"/>
</dbReference>
<evidence type="ECO:0000256" key="7">
    <source>
        <dbReference type="ARBA" id="ARBA00023015"/>
    </source>
</evidence>
<evidence type="ECO:0000256" key="8">
    <source>
        <dbReference type="ARBA" id="ARBA00023163"/>
    </source>
</evidence>
<evidence type="ECO:0000256" key="4">
    <source>
        <dbReference type="ARBA" id="ARBA00022737"/>
    </source>
</evidence>
<keyword evidence="4" id="KW-0677">Repeat</keyword>
<dbReference type="EMBL" id="JAWJWE010000040">
    <property type="protein sequence ID" value="KAK6619450.1"/>
    <property type="molecule type" value="Genomic_DNA"/>
</dbReference>
<dbReference type="PANTHER" id="PTHR46541:SF1">
    <property type="entry name" value="ZINC FINGER PROTEIN AEBP2"/>
    <property type="match status" value="1"/>
</dbReference>
<evidence type="ECO:0000256" key="3">
    <source>
        <dbReference type="ARBA" id="ARBA00022723"/>
    </source>
</evidence>
<comment type="subcellular location">
    <subcellularLocation>
        <location evidence="1">Nucleus</location>
    </subcellularLocation>
</comment>
<evidence type="ECO:0000313" key="12">
    <source>
        <dbReference type="EMBL" id="KAK6619450.1"/>
    </source>
</evidence>
<evidence type="ECO:0000256" key="2">
    <source>
        <dbReference type="ARBA" id="ARBA00022491"/>
    </source>
</evidence>
<evidence type="ECO:0000313" key="13">
    <source>
        <dbReference type="Proteomes" id="UP001372834"/>
    </source>
</evidence>
<dbReference type="InterPro" id="IPR013087">
    <property type="entry name" value="Znf_C2H2_type"/>
</dbReference>
<reference evidence="12 13" key="1">
    <citation type="submission" date="2023-10" db="EMBL/GenBank/DDBJ databases">
        <title>Genomes of two closely related lineages of the louse Polyplax serrata with different host specificities.</title>
        <authorList>
            <person name="Martinu J."/>
            <person name="Tarabai H."/>
            <person name="Stefka J."/>
            <person name="Hypsa V."/>
        </authorList>
    </citation>
    <scope>NUCLEOTIDE SEQUENCE [LARGE SCALE GENOMIC DNA]</scope>
    <source>
        <strain evidence="12">HR10_N</strain>
    </source>
</reference>
<feature type="region of interest" description="Disordered" evidence="10">
    <location>
        <begin position="298"/>
        <end position="317"/>
    </location>
</feature>
<dbReference type="InterPro" id="IPR052130">
    <property type="entry name" value="AEBP2/jing_C2H2-ZnF"/>
</dbReference>
<dbReference type="AlphaFoldDB" id="A0AAN8RZ97"/>
<feature type="domain" description="C2H2-type" evidence="11">
    <location>
        <begin position="24"/>
        <end position="46"/>
    </location>
</feature>
<keyword evidence="8" id="KW-0804">Transcription</keyword>
<keyword evidence="5" id="KW-0863">Zinc-finger</keyword>
<proteinExistence type="predicted"/>
<dbReference type="PANTHER" id="PTHR46541">
    <property type="entry name" value="ZINC FINGER PROTEIN AEBP2"/>
    <property type="match status" value="1"/>
</dbReference>
<name>A0AAN8RZ97_POLSC</name>
<keyword evidence="7" id="KW-0805">Transcription regulation</keyword>
<dbReference type="GO" id="GO:0006357">
    <property type="term" value="P:regulation of transcription by RNA polymerase II"/>
    <property type="evidence" value="ECO:0007669"/>
    <property type="project" value="TreeGrafter"/>
</dbReference>
<keyword evidence="3" id="KW-0479">Metal-binding</keyword>
<dbReference type="PROSITE" id="PS00028">
    <property type="entry name" value="ZINC_FINGER_C2H2_1"/>
    <property type="match status" value="1"/>
</dbReference>
<evidence type="ECO:0000256" key="5">
    <source>
        <dbReference type="ARBA" id="ARBA00022771"/>
    </source>
</evidence>
<organism evidence="12 13">
    <name type="scientific">Polyplax serrata</name>
    <name type="common">Common mouse louse</name>
    <dbReference type="NCBI Taxonomy" id="468196"/>
    <lineage>
        <taxon>Eukaryota</taxon>
        <taxon>Metazoa</taxon>
        <taxon>Ecdysozoa</taxon>
        <taxon>Arthropoda</taxon>
        <taxon>Hexapoda</taxon>
        <taxon>Insecta</taxon>
        <taxon>Pterygota</taxon>
        <taxon>Neoptera</taxon>
        <taxon>Paraneoptera</taxon>
        <taxon>Psocodea</taxon>
        <taxon>Troctomorpha</taxon>
        <taxon>Phthiraptera</taxon>
        <taxon>Anoplura</taxon>
        <taxon>Polyplacidae</taxon>
        <taxon>Polyplax</taxon>
    </lineage>
</organism>
<dbReference type="Pfam" id="PF26014">
    <property type="entry name" value="SH3_AEBP2_C"/>
    <property type="match status" value="1"/>
</dbReference>
<keyword evidence="9" id="KW-0539">Nucleus</keyword>
<dbReference type="InterPro" id="IPR059034">
    <property type="entry name" value="SH3_AEBP2_C"/>
</dbReference>